<dbReference type="SMART" id="SM00179">
    <property type="entry name" value="EGF_CA"/>
    <property type="match status" value="6"/>
</dbReference>
<evidence type="ECO:0000313" key="14">
    <source>
        <dbReference type="EMBL" id="PZC79082.1"/>
    </source>
</evidence>
<feature type="domain" description="CUB" evidence="12">
    <location>
        <begin position="3105"/>
        <end position="3217"/>
    </location>
</feature>
<comment type="subcellular location">
    <subcellularLocation>
        <location evidence="1">Cell membrane</location>
    </subcellularLocation>
</comment>
<dbReference type="Gene3D" id="2.10.25.10">
    <property type="entry name" value="Laminin"/>
    <property type="match status" value="6"/>
</dbReference>
<dbReference type="PANTHER" id="PTHR24251:SF37">
    <property type="entry name" value="CUB DOMAIN-CONTAINING PROTEIN"/>
    <property type="match status" value="1"/>
</dbReference>
<feature type="disulfide bond" evidence="10">
    <location>
        <begin position="437"/>
        <end position="446"/>
    </location>
</feature>
<feature type="domain" description="EGF-like" evidence="13">
    <location>
        <begin position="411"/>
        <end position="447"/>
    </location>
</feature>
<dbReference type="FunFam" id="2.60.120.290:FF:000005">
    <property type="entry name" value="Procollagen C-endopeptidase enhancer 1"/>
    <property type="match status" value="4"/>
</dbReference>
<feature type="disulfide bond" evidence="9">
    <location>
        <begin position="612"/>
        <end position="639"/>
    </location>
</feature>
<dbReference type="InterPro" id="IPR035914">
    <property type="entry name" value="Sperma_CUB_dom_sf"/>
</dbReference>
<evidence type="ECO:0000313" key="15">
    <source>
        <dbReference type="Proteomes" id="UP000249218"/>
    </source>
</evidence>
<evidence type="ECO:0000256" key="8">
    <source>
        <dbReference type="ARBA" id="ARBA00023180"/>
    </source>
</evidence>
<dbReference type="InterPro" id="IPR001881">
    <property type="entry name" value="EGF-like_Ca-bd_dom"/>
</dbReference>
<comment type="caution">
    <text evidence="10">Lacks conserved residue(s) required for the propagation of feature annotation.</text>
</comment>
<dbReference type="FunFam" id="2.10.25.10:FF:000109">
    <property type="entry name" value="Notch homolog 4, [Drosophila]"/>
    <property type="match status" value="1"/>
</dbReference>
<feature type="domain" description="CUB" evidence="12">
    <location>
        <begin position="3224"/>
        <end position="3350"/>
    </location>
</feature>
<evidence type="ECO:0000256" key="6">
    <source>
        <dbReference type="ARBA" id="ARBA00023136"/>
    </source>
</evidence>
<evidence type="ECO:0000256" key="10">
    <source>
        <dbReference type="PROSITE-ProRule" id="PRU00076"/>
    </source>
</evidence>
<keyword evidence="15" id="KW-1185">Reference proteome</keyword>
<name>A0A2W1BVG8_HELAM</name>
<dbReference type="Pfam" id="PF00008">
    <property type="entry name" value="EGF"/>
    <property type="match status" value="4"/>
</dbReference>
<evidence type="ECO:0000259" key="12">
    <source>
        <dbReference type="PROSITE" id="PS01180"/>
    </source>
</evidence>
<accession>A0A2W1BVG8</accession>
<evidence type="ECO:0000256" key="11">
    <source>
        <dbReference type="SAM" id="SignalP"/>
    </source>
</evidence>
<dbReference type="SMART" id="SM00042">
    <property type="entry name" value="CUB"/>
    <property type="match status" value="25"/>
</dbReference>
<dbReference type="InterPro" id="IPR018097">
    <property type="entry name" value="EGF_Ca-bd_CS"/>
</dbReference>
<dbReference type="OrthoDB" id="10009301at2759"/>
<dbReference type="SUPFAM" id="SSF57196">
    <property type="entry name" value="EGF/Laminin"/>
    <property type="match status" value="3"/>
</dbReference>
<feature type="domain" description="CUB" evidence="12">
    <location>
        <begin position="2877"/>
        <end position="2990"/>
    </location>
</feature>
<evidence type="ECO:0000256" key="5">
    <source>
        <dbReference type="ARBA" id="ARBA00022737"/>
    </source>
</evidence>
<dbReference type="CDD" id="cd00054">
    <property type="entry name" value="EGF_CA"/>
    <property type="match status" value="6"/>
</dbReference>
<dbReference type="InterPro" id="IPR009030">
    <property type="entry name" value="Growth_fac_rcpt_cys_sf"/>
</dbReference>
<feature type="signal peptide" evidence="11">
    <location>
        <begin position="1"/>
        <end position="21"/>
    </location>
</feature>
<dbReference type="PANTHER" id="PTHR24251">
    <property type="entry name" value="OVOCHYMASE-RELATED"/>
    <property type="match status" value="1"/>
</dbReference>
<proteinExistence type="predicted"/>
<organism evidence="14 15">
    <name type="scientific">Helicoverpa armigera</name>
    <name type="common">Cotton bollworm</name>
    <name type="synonym">Heliothis armigera</name>
    <dbReference type="NCBI Taxonomy" id="29058"/>
    <lineage>
        <taxon>Eukaryota</taxon>
        <taxon>Metazoa</taxon>
        <taxon>Ecdysozoa</taxon>
        <taxon>Arthropoda</taxon>
        <taxon>Hexapoda</taxon>
        <taxon>Insecta</taxon>
        <taxon>Pterygota</taxon>
        <taxon>Neoptera</taxon>
        <taxon>Endopterygota</taxon>
        <taxon>Lepidoptera</taxon>
        <taxon>Glossata</taxon>
        <taxon>Ditrysia</taxon>
        <taxon>Noctuoidea</taxon>
        <taxon>Noctuidae</taxon>
        <taxon>Heliothinae</taxon>
        <taxon>Helicoverpa</taxon>
    </lineage>
</organism>
<dbReference type="SUPFAM" id="SSF57184">
    <property type="entry name" value="Growth factor receptor domain"/>
    <property type="match status" value="2"/>
</dbReference>
<gene>
    <name evidence="14" type="primary">HaOG216897</name>
    <name evidence="14" type="ORF">B5X24_HaOG216897</name>
</gene>
<feature type="domain" description="CUB" evidence="12">
    <location>
        <begin position="2991"/>
        <end position="3103"/>
    </location>
</feature>
<keyword evidence="4 11" id="KW-0732">Signal</keyword>
<feature type="domain" description="CUB" evidence="12">
    <location>
        <begin position="2289"/>
        <end position="2405"/>
    </location>
</feature>
<evidence type="ECO:0000256" key="9">
    <source>
        <dbReference type="PROSITE-ProRule" id="PRU00059"/>
    </source>
</evidence>
<feature type="domain" description="CUB" evidence="12">
    <location>
        <begin position="494"/>
        <end position="608"/>
    </location>
</feature>
<feature type="domain" description="CUB" evidence="12">
    <location>
        <begin position="844"/>
        <end position="960"/>
    </location>
</feature>
<dbReference type="SMART" id="SM00181">
    <property type="entry name" value="EGF"/>
    <property type="match status" value="8"/>
</dbReference>
<dbReference type="PROSITE" id="PS00010">
    <property type="entry name" value="ASX_HYDROXYL"/>
    <property type="match status" value="1"/>
</dbReference>
<dbReference type="Proteomes" id="UP000249218">
    <property type="component" value="Unassembled WGS sequence"/>
</dbReference>
<dbReference type="GO" id="GO:0005886">
    <property type="term" value="C:plasma membrane"/>
    <property type="evidence" value="ECO:0007669"/>
    <property type="project" value="UniProtKB-SubCell"/>
</dbReference>
<keyword evidence="3 10" id="KW-0245">EGF-like domain</keyword>
<evidence type="ECO:0000256" key="3">
    <source>
        <dbReference type="ARBA" id="ARBA00022536"/>
    </source>
</evidence>
<feature type="domain" description="CUB" evidence="12">
    <location>
        <begin position="2765"/>
        <end position="2873"/>
    </location>
</feature>
<dbReference type="SUPFAM" id="SSF49854">
    <property type="entry name" value="Spermadhesin, CUB domain"/>
    <property type="match status" value="25"/>
</dbReference>
<feature type="chain" id="PRO_5016066070" description="Cubilin" evidence="11">
    <location>
        <begin position="22"/>
        <end position="3735"/>
    </location>
</feature>
<evidence type="ECO:0000256" key="1">
    <source>
        <dbReference type="ARBA" id="ARBA00004236"/>
    </source>
</evidence>
<dbReference type="GO" id="GO:0005509">
    <property type="term" value="F:calcium ion binding"/>
    <property type="evidence" value="ECO:0007669"/>
    <property type="project" value="InterPro"/>
</dbReference>
<feature type="domain" description="EGF-like" evidence="13">
    <location>
        <begin position="142"/>
        <end position="178"/>
    </location>
</feature>
<feature type="domain" description="CUB" evidence="12">
    <location>
        <begin position="1806"/>
        <end position="1916"/>
    </location>
</feature>
<dbReference type="PROSITE" id="PS01187">
    <property type="entry name" value="EGF_CA"/>
    <property type="match status" value="1"/>
</dbReference>
<keyword evidence="7 10" id="KW-1015">Disulfide bond</keyword>
<keyword evidence="2" id="KW-1003">Cell membrane</keyword>
<keyword evidence="8" id="KW-0325">Glycoprotein</keyword>
<dbReference type="Gene3D" id="2.60.120.290">
    <property type="entry name" value="Spermadhesin, CUB domain"/>
    <property type="match status" value="25"/>
</dbReference>
<dbReference type="CDD" id="cd22201">
    <property type="entry name" value="cubilin_NTD"/>
    <property type="match status" value="1"/>
</dbReference>
<feature type="domain" description="EGF-like" evidence="13">
    <location>
        <begin position="449"/>
        <end position="488"/>
    </location>
</feature>
<keyword evidence="5" id="KW-0677">Repeat</keyword>
<feature type="domain" description="CUB" evidence="12">
    <location>
        <begin position="2407"/>
        <end position="2529"/>
    </location>
</feature>
<dbReference type="PROSITE" id="PS00022">
    <property type="entry name" value="EGF_1"/>
    <property type="match status" value="4"/>
</dbReference>
<feature type="disulfide bond" evidence="10">
    <location>
        <begin position="211"/>
        <end position="220"/>
    </location>
</feature>
<feature type="domain" description="CUB" evidence="12">
    <location>
        <begin position="731"/>
        <end position="843"/>
    </location>
</feature>
<feature type="domain" description="CUB" evidence="12">
    <location>
        <begin position="2165"/>
        <end position="2285"/>
    </location>
</feature>
<feature type="domain" description="CUB" evidence="12">
    <location>
        <begin position="2533"/>
        <end position="2641"/>
    </location>
</feature>
<feature type="disulfide bond" evidence="10">
    <location>
        <begin position="478"/>
        <end position="487"/>
    </location>
</feature>
<feature type="disulfide bond" evidence="10">
    <location>
        <begin position="168"/>
        <end position="177"/>
    </location>
</feature>
<feature type="domain" description="CUB" evidence="12">
    <location>
        <begin position="1316"/>
        <end position="1446"/>
    </location>
</feature>
<evidence type="ECO:0000256" key="4">
    <source>
        <dbReference type="ARBA" id="ARBA00022729"/>
    </source>
</evidence>
<keyword evidence="6" id="KW-0472">Membrane</keyword>
<feature type="domain" description="CUB" evidence="12">
    <location>
        <begin position="1917"/>
        <end position="2030"/>
    </location>
</feature>
<dbReference type="FunFam" id="2.10.25.10:FF:000260">
    <property type="entry name" value="Notch receptor 4"/>
    <property type="match status" value="1"/>
</dbReference>
<feature type="domain" description="CUB" evidence="12">
    <location>
        <begin position="1448"/>
        <end position="1558"/>
    </location>
</feature>
<dbReference type="FunFam" id="2.60.120.290:FF:000060">
    <property type="entry name" value="Cubilin homolog"/>
    <property type="match status" value="1"/>
</dbReference>
<evidence type="ECO:0000256" key="7">
    <source>
        <dbReference type="ARBA" id="ARBA00023157"/>
    </source>
</evidence>
<dbReference type="Pfam" id="PF07645">
    <property type="entry name" value="EGF_CA"/>
    <property type="match status" value="2"/>
</dbReference>
<dbReference type="InterPro" id="IPR049883">
    <property type="entry name" value="NOTCH1_EGF-like"/>
</dbReference>
<dbReference type="PROSITE" id="PS01180">
    <property type="entry name" value="CUB"/>
    <property type="match status" value="24"/>
</dbReference>
<feature type="domain" description="CUB" evidence="12">
    <location>
        <begin position="1202"/>
        <end position="1315"/>
    </location>
</feature>
<dbReference type="PROSITE" id="PS50026">
    <property type="entry name" value="EGF_3"/>
    <property type="match status" value="4"/>
</dbReference>
<dbReference type="InterPro" id="IPR000859">
    <property type="entry name" value="CUB_dom"/>
</dbReference>
<evidence type="ECO:0000259" key="13">
    <source>
        <dbReference type="PROSITE" id="PS50026"/>
    </source>
</evidence>
<dbReference type="Pfam" id="PF00431">
    <property type="entry name" value="CUB"/>
    <property type="match status" value="23"/>
</dbReference>
<feature type="domain" description="CUB" evidence="12">
    <location>
        <begin position="1684"/>
        <end position="1802"/>
    </location>
</feature>
<feature type="domain" description="CUB" evidence="12">
    <location>
        <begin position="1562"/>
        <end position="1683"/>
    </location>
</feature>
<dbReference type="InterPro" id="IPR000152">
    <property type="entry name" value="EGF-type_Asp/Asn_hydroxyl_site"/>
</dbReference>
<dbReference type="CDD" id="cd00041">
    <property type="entry name" value="CUB"/>
    <property type="match status" value="23"/>
</dbReference>
<feature type="domain" description="CUB" evidence="12">
    <location>
        <begin position="3628"/>
        <end position="3734"/>
    </location>
</feature>
<reference evidence="14 15" key="1">
    <citation type="journal article" date="2017" name="BMC Biol.">
        <title>Genomic innovations, transcriptional plasticity and gene loss underlying the evolution and divergence of two highly polyphagous and invasive Helicoverpa pest species.</title>
        <authorList>
            <person name="Pearce S.L."/>
            <person name="Clarke D.F."/>
            <person name="East P.D."/>
            <person name="Elfekih S."/>
            <person name="Gordon K.H."/>
            <person name="Jermiin L.S."/>
            <person name="McGaughran A."/>
            <person name="Oakeshott J.G."/>
            <person name="Papanikolaou A."/>
            <person name="Perera O.P."/>
            <person name="Rane R.V."/>
            <person name="Richards S."/>
            <person name="Tay W.T."/>
            <person name="Walsh T.K."/>
            <person name="Anderson A."/>
            <person name="Anderson C.J."/>
            <person name="Asgari S."/>
            <person name="Board P.G."/>
            <person name="Bretschneider A."/>
            <person name="Campbell P.M."/>
            <person name="Chertemps T."/>
            <person name="Christeller J.T."/>
            <person name="Coppin C.W."/>
            <person name="Downes S.J."/>
            <person name="Duan G."/>
            <person name="Farnsworth C.A."/>
            <person name="Good R.T."/>
            <person name="Han L.B."/>
            <person name="Han Y.C."/>
            <person name="Hatje K."/>
            <person name="Horne I."/>
            <person name="Huang Y.P."/>
            <person name="Hughes D.S."/>
            <person name="Jacquin-Joly E."/>
            <person name="James W."/>
            <person name="Jhangiani S."/>
            <person name="Kollmar M."/>
            <person name="Kuwar S.S."/>
            <person name="Li S."/>
            <person name="Liu N.Y."/>
            <person name="Maibeche M.T."/>
            <person name="Miller J.R."/>
            <person name="Montagne N."/>
            <person name="Perry T."/>
            <person name="Qu J."/>
            <person name="Song S.V."/>
            <person name="Sutton G.G."/>
            <person name="Vogel H."/>
            <person name="Walenz B.P."/>
            <person name="Xu W."/>
            <person name="Zhang H.J."/>
            <person name="Zou Z."/>
            <person name="Batterham P."/>
            <person name="Edwards O.R."/>
            <person name="Feyereisen R."/>
            <person name="Gibbs R.A."/>
            <person name="Heckel D.G."/>
            <person name="McGrath A."/>
            <person name="Robin C."/>
            <person name="Scherer S.E."/>
            <person name="Worley K.C."/>
            <person name="Wu Y.D."/>
        </authorList>
    </citation>
    <scope>NUCLEOTIDE SEQUENCE [LARGE SCALE GENOMIC DNA]</scope>
    <source>
        <strain evidence="14">Harm_GR_Male_#8</strain>
        <tissue evidence="14">Whole organism</tissue>
    </source>
</reference>
<evidence type="ECO:0008006" key="16">
    <source>
        <dbReference type="Google" id="ProtNLM"/>
    </source>
</evidence>
<dbReference type="FunFam" id="2.60.120.290:FF:000013">
    <property type="entry name" value="Membrane frizzled-related protein"/>
    <property type="match status" value="6"/>
</dbReference>
<dbReference type="InterPro" id="IPR000742">
    <property type="entry name" value="EGF"/>
</dbReference>
<sequence length="3735" mass="415842">MSSTLGKWLLLATVCFVPLDCEIYEDRPKIKTEGGNLILEPAYDKNLYLRVNGPKSKIFVGDTNILGDNSNTNGPGDAQNQISNNGNGDTNLNGILERLERLENKDSTLPNDLLFNISMLWRRVNNIRRKVINLQTLLNEASVDQCQSAPCEHGGTCLSIYRGYHCLCPSNWEGKNCEMDVNECRNFAGTDQGCQNGAQCINSPGSYSCSCKQGWFGIHCTQRAKDCSAGDFEMCGHGTCIKTDSGEGIKCICHQGWTTNGTGVACLTDINECDAYQGPRCSVNPKVDCINLPGWFRCGQCPTGYEGDGFSCYDIDECTTIPNGGCSPLVTCHNTIGSRICGLCPPGYQGDGVTCTWRGTCSIGHGGCHPSAQCIESPTPTGQSAQCICPEGMMGDGMGIGGCYVPTSGNYTDGCASNPCGVHGRCHSLRDGYTCICAQGYGGASCEAAADACRANPCHNGGVCRRDDAAAGGFRCDCAAQYSGSLCQVRTKSCGGVLDNEEGSIVYPLTNTTYNHNSQCAWVIHTAPDKVINVTFSKFNLEASPECMYDFLQIHDGRKSSSQLIGRFCGNNYPKGGNIVSSHNNLYFWFHSDKTIAKDGFALHWTSISPVCGGHVDATTHGHISSPGSPGPYPPNRDCYWHLTTSLGKRINLHFFALDIESHSNCSFDYLAIYDGEHMTDPLIERYCNTTQPAPVQSAGSDMLIHFHSDAYGSGHGFQIAYAPMEGIPGCGGYYTTSTGELVSPTRNGLYLSNLLCEYKIKTSLDTKIKIEFKSFKLERSFRCKYDYLKIYDGPSSDSRLVGKFCGTTYPKSYTSTSNNLYFVFRTDRSLPSEGFRITYEAICENTIVGDSGVIKSPGYPFSYPDNKLCEYVIKTDPGKAIQLTFQDFDIEDNRYNDCRYDSVEIRDGHDRNATLLGRYCGGAAHTPPVQTSTLNYMYISFKSDLSVSGTGFYANYTTIDTECGGIHRETTGLINHPSNDATYKNYQSCKWLLIAPEGMHIKLTWNRFDIEEMPSCGSDYLELVEIDDNNENNVMGKFCGSHSPPALTTSTNRLMLRFESDSSIRSSGFSVSYTFLDQKTHCGGAYIKSHGFIYSPGWPQPYEPNRDCTWTITVPVGQQIMLNISQFHLERPIRDKCNLGDYLEIRNGGSDNSPLIGQYCGSFDSKRIVSLSNALHLHFHSDFYLSGTGFKLEWDGTITGCGGTLTSPSGSVSSPNYPNEYNENAECFYRIVTSAGSRIRITFSELDLERTLKCRDDYVEIYDGRDATANSLGKHCYMKPELANIETTSNYAFVKFRSDVFQGGKGFIFNYQTICNTNVTGRYGFIESPGYPSNYELNLNCLWTIQVPKGNTINVTFTHFDVYRTRRYGYREWNRYRPFVNPIANSDCQLDFLQTKELSDPNYSSKLCGSTIPAMITTRSNALQIKFSTGVYVARSGFRLEWISSGCGGHIIKRMGTVAIDRSKTNEKELECEWLIETQAGKSIVITFSEIYMLESANCTTDAIEIYNGQNTLAPLLTKICHRDFVSVQSSSNFMLVRLSKRSSLRDVHFSSDFRSVNSQCGGVMNSKSGMIYSKNYPQNYENNLDCLWYISVPAFHRIELNFIDLDLYTLFRQGNDRCDDSIQIYDNEYFSPSSSNNSFRICPTTPLNETQFISKHNNIVLQFKTDAYGTAKGFKANFSVACGATIKAEHEGVLQIDNFVHHGSTSCIWNILADSPDKKIYLTFTLMSIPKDNNVVTNRTCPSSYLRVRDGDDDKAPLVGEYCGRRVPPMIVSRGSALTVEFGSYTGKVNGIFAAHYSPLSNTCGGVLTSEEGTIASPNFPLPYPVNTDCEWFLRSSPGNTAYVQFEQFDLRFSEGCNDDYVEIRETNGAGRLLGVYCSSDIPSNHSTAAQIYIKFHGNSQPSGRGFLLQYGFEHENDITGDSGEISSPLYPTRYLGSGEYSWRVFTSNSDTISVTIDVLEIYSHSEVNYNKLTLYDGYDSTAPILEDLTGVLVEPKVIQSSSNVIFMTLKMDELNAGSKFHMSWTKSSRITDFGSPEDTINCGSNTTVTILPGNAEIIASPNYPQVYNDNSNCEWVFKSQIGRHLSVSFSEFNIEDTTACFADSVSIYSSDTLGNWKPVIENICTSEAVSAGVNSSTYMKIKFKTDSSVTRTGFQGQVSSKCGGIMTGLSGEIGPIWSDVQTLFHYQSKVKCEWTVKVRPGRTIKLDFDLFNITNKKDADCETYVILRNGDSAEAPLLASGKYCGFDHEIKADIITSSNTLFVSYVKATYDFQTFKINYEEKSFECGSTSTLTADHTWEIITSPNFPSVPVPFSECEWVFSGPPGEILRIDFLDRFDLTDAEDCNKEVVEIRMGSSRYSPLNGRYCSDRPPTIKSIDNTMYIKYSTALTEPRNGFKANISIDICGGTIISDSGEIKSPGYPHLQVLPYGTVCTWTVIGPPRHVFRIKPEDVNLPLSESQCATKLTIEEALPANNTITILRTLCNDDNLTPIETSRNEFNIKLYIGKPDAWEQTSENRGFKISFNSSRPMCGGVITSSEGYLTSPGYPLETTIRYCQWIIKVPDKSRKVRLEILDMDEERHRIGIFNDISFKTIIQAIPNRDYIPGTKVFESSGNTLALYVWLNRTSPSHRFKAQFSSDESALCGGQLTDRNQVLLSPDLNRSYTCEWHYNSQTTYNDHLTTNLTYNSVYLTGTVNSSMSRTRCRFFDPQIFIRSRDDTRFTREICGNTDVELRIPVQVLDITATKSKLNSLYFHLEFNSQPCGGIVRVGYDPVNVLNIPEFYNGTLDCAWVVTGSTSRVEIKIEGSFTLDCESEFLRISTSLRQDAPLIADYCKGKVSDSTLLTHFRYLYIQYHSNIKNTTNLKLMVRSVTEQCGGLLSSYQTTFTSPNYPKHYLPNQECAWEIRADVGFRVSLKFVERFVIEDTTNCTKDSVIIYDWKDDVFTEIVRVCGRNTPPVYNSTLNRMKVVLRTDADRNLDGFKAEWEQICGGEYTATEKEQILYSPGFPYAYHQNMYCRYEIEAPGSKIVLKFLDFELEGGAPDCLSDNLTLIADSAYSYDYQVFCGSDIPPMTTNADEVSLIFQSDKYIQRRGFRIAYSIFSCGGRVNSSTVLTSSLTETYDTNLNCTWFIEAPANKKVVLKFLYIDLESQRDCYSDFIAAFEGLVIDEDKRIALLCGHFNSTTVIRSKGNTMLLQFSTDGSINYRGFKVDVYFSYSEAAQCGGYVNLTSGSSHILKSPFMGHAVYENYLDCDWSLISPPDTVIKIEFTSFHVSPCQNVNQTAIGYSKCDCDLVEIKDGLNPNSLVIGTYCGHSLPPQLTSSSNTMSVRLATDGEIGSQGFVATITTHTALCGQSTIVVSETPQRLKSPGYEVGSVPRGVHCVYHLDSSSEPYSLLRVTVVTLDLRPPADEGADAKTCNRDKLIIASNTVHPNATLGKDFILNNQDTDFFSRNSFYDSSLHFPVRFELCGHRETTDFYLYGSTTLNVITSPETDSKVYKGIEIEVAYVGFCGRNYSESSGRVQSTNTNSPTTPSDCYTLITAPVNHTISAYFLSAVPSYWNEDCYLEIFDGNNVTAPSLLKIHSEYETNIPVFSTGRYLLLHNRENNSDRVIFDLNYVTTNKGRGCGGKLQSIVGQVTSPLYPNIYRQVSSCEWELETPIGTHLLLHFSVFDLGITCDQNYVKLVDSKGVAVRTFCEDFPADYTSPDNYVKIVFVTTMNNGGTGWVAEFIGLE</sequence>
<feature type="domain" description="CUB" evidence="12">
    <location>
        <begin position="1083"/>
        <end position="1198"/>
    </location>
</feature>
<dbReference type="PROSITE" id="PS01186">
    <property type="entry name" value="EGF_2"/>
    <property type="match status" value="2"/>
</dbReference>
<evidence type="ECO:0000256" key="2">
    <source>
        <dbReference type="ARBA" id="ARBA00022475"/>
    </source>
</evidence>
<dbReference type="EMBL" id="KZ149891">
    <property type="protein sequence ID" value="PZC79082.1"/>
    <property type="molecule type" value="Genomic_DNA"/>
</dbReference>
<feature type="domain" description="EGF-like" evidence="13">
    <location>
        <begin position="180"/>
        <end position="221"/>
    </location>
</feature>
<protein>
    <recommendedName>
        <fullName evidence="16">Cubilin</fullName>
    </recommendedName>
</protein>
<feature type="domain" description="CUB" evidence="12">
    <location>
        <begin position="964"/>
        <end position="1077"/>
    </location>
</feature>
<feature type="domain" description="CUB" evidence="12">
    <location>
        <begin position="2045"/>
        <end position="2164"/>
    </location>
</feature>
<feature type="domain" description="CUB" evidence="12">
    <location>
        <begin position="612"/>
        <end position="725"/>
    </location>
</feature>